<keyword evidence="3" id="KW-1185">Reference proteome</keyword>
<evidence type="ECO:0000259" key="1">
    <source>
        <dbReference type="Pfam" id="PF26130"/>
    </source>
</evidence>
<organism evidence="2 3">
    <name type="scientific">Stylosanthes scabra</name>
    <dbReference type="NCBI Taxonomy" id="79078"/>
    <lineage>
        <taxon>Eukaryota</taxon>
        <taxon>Viridiplantae</taxon>
        <taxon>Streptophyta</taxon>
        <taxon>Embryophyta</taxon>
        <taxon>Tracheophyta</taxon>
        <taxon>Spermatophyta</taxon>
        <taxon>Magnoliopsida</taxon>
        <taxon>eudicotyledons</taxon>
        <taxon>Gunneridae</taxon>
        <taxon>Pentapetalae</taxon>
        <taxon>rosids</taxon>
        <taxon>fabids</taxon>
        <taxon>Fabales</taxon>
        <taxon>Fabaceae</taxon>
        <taxon>Papilionoideae</taxon>
        <taxon>50 kb inversion clade</taxon>
        <taxon>dalbergioids sensu lato</taxon>
        <taxon>Dalbergieae</taxon>
        <taxon>Pterocarpus clade</taxon>
        <taxon>Stylosanthes</taxon>
    </lineage>
</organism>
<comment type="caution">
    <text evidence="2">The sequence shown here is derived from an EMBL/GenBank/DDBJ whole genome shotgun (WGS) entry which is preliminary data.</text>
</comment>
<protein>
    <recommendedName>
        <fullName evidence="1">PB1-like domain-containing protein</fullName>
    </recommendedName>
</protein>
<gene>
    <name evidence="2" type="ORF">PIB30_071460</name>
</gene>
<accession>A0ABU6QNR5</accession>
<evidence type="ECO:0000313" key="2">
    <source>
        <dbReference type="EMBL" id="MED6113508.1"/>
    </source>
</evidence>
<sequence length="191" mass="21276">MTKWKQAFTPSPITHRLSPSKCALRRDVRRSIGFRLVSLSLSSKLSNASSPSLRVSFVDDDNRTILFVVEMATTTLITLVMHHRGKLKRGLNRKLDYVQWEISKIEGINVDTLNGDIISGLLKAIGVEVFIEHPISEPVVAKVNEVHDGGSHATANLTPSRRVKIRARRSTTPKTNEPRIALLMGEESQIS</sequence>
<dbReference type="Proteomes" id="UP001341840">
    <property type="component" value="Unassembled WGS sequence"/>
</dbReference>
<evidence type="ECO:0000313" key="3">
    <source>
        <dbReference type="Proteomes" id="UP001341840"/>
    </source>
</evidence>
<dbReference type="Pfam" id="PF26130">
    <property type="entry name" value="PB1-like"/>
    <property type="match status" value="1"/>
</dbReference>
<dbReference type="InterPro" id="IPR058594">
    <property type="entry name" value="PB1-like_dom_pln"/>
</dbReference>
<reference evidence="2 3" key="1">
    <citation type="journal article" date="2023" name="Plants (Basel)">
        <title>Bridging the Gap: Combining Genomics and Transcriptomics Approaches to Understand Stylosanthes scabra, an Orphan Legume from the Brazilian Caatinga.</title>
        <authorList>
            <person name="Ferreira-Neto J.R.C."/>
            <person name="da Silva M.D."/>
            <person name="Binneck E."/>
            <person name="de Melo N.F."/>
            <person name="da Silva R.H."/>
            <person name="de Melo A.L.T.M."/>
            <person name="Pandolfi V."/>
            <person name="Bustamante F.O."/>
            <person name="Brasileiro-Vidal A.C."/>
            <person name="Benko-Iseppon A.M."/>
        </authorList>
    </citation>
    <scope>NUCLEOTIDE SEQUENCE [LARGE SCALE GENOMIC DNA]</scope>
    <source>
        <tissue evidence="2">Leaves</tissue>
    </source>
</reference>
<dbReference type="EMBL" id="JASCZI010000826">
    <property type="protein sequence ID" value="MED6113508.1"/>
    <property type="molecule type" value="Genomic_DNA"/>
</dbReference>
<name>A0ABU6QNR5_9FABA</name>
<feature type="domain" description="PB1-like" evidence="1">
    <location>
        <begin position="75"/>
        <end position="128"/>
    </location>
</feature>
<proteinExistence type="predicted"/>